<reference evidence="3 4" key="1">
    <citation type="submission" date="2018-06" db="EMBL/GenBank/DDBJ databases">
        <title>Natronomonas sp. F16-60 a new haloarchaeon isolated from a solar saltern of Isla Cristina, Huelva, Spain.</title>
        <authorList>
            <person name="Duran-Viseras A."/>
            <person name="Sanchez-Porro C."/>
            <person name="Ventosa A."/>
        </authorList>
    </citation>
    <scope>NUCLEOTIDE SEQUENCE [LARGE SCALE GENOMIC DNA]</scope>
    <source>
        <strain evidence="3 4">F16-60</strain>
    </source>
</reference>
<keyword evidence="1" id="KW-0863">Zinc-finger</keyword>
<keyword evidence="4" id="KW-1185">Reference proteome</keyword>
<dbReference type="Proteomes" id="UP000319894">
    <property type="component" value="Unassembled WGS sequence"/>
</dbReference>
<accession>A0A554MUQ2</accession>
<dbReference type="OrthoDB" id="142306at2157"/>
<name>A0A554MUQ2_9EURY</name>
<dbReference type="RefSeq" id="WP_144263483.1">
    <property type="nucleotide sequence ID" value="NZ_QMDX01000023.1"/>
</dbReference>
<feature type="domain" description="SWIM-type" evidence="2">
    <location>
        <begin position="36"/>
        <end position="78"/>
    </location>
</feature>
<evidence type="ECO:0000313" key="4">
    <source>
        <dbReference type="Proteomes" id="UP000319894"/>
    </source>
</evidence>
<organism evidence="3 4">
    <name type="scientific">Haloglomus irregulare</name>
    <dbReference type="NCBI Taxonomy" id="2234134"/>
    <lineage>
        <taxon>Archaea</taxon>
        <taxon>Methanobacteriati</taxon>
        <taxon>Methanobacteriota</taxon>
        <taxon>Stenosarchaea group</taxon>
        <taxon>Halobacteria</taxon>
        <taxon>Halobacteriales</taxon>
        <taxon>Natronomonadaceae</taxon>
        <taxon>Haloglomus</taxon>
    </lineage>
</organism>
<dbReference type="InParanoid" id="A0A554MUQ2"/>
<evidence type="ECO:0000259" key="2">
    <source>
        <dbReference type="PROSITE" id="PS50966"/>
    </source>
</evidence>
<sequence>MLTDDITTDESTDIDRRGARALTEYMTALPEGGDVYSVTTESGSEYAVDAREGRCTCPDHQHRGARCKHLRRVAFATGAEPVPAVVDRGAVDPDLGAHVDATPRVAATDGGIIEAGDDGEILKADTDTDDRPADCGCGAWNADGPLPCWPCYRDGFDEPASDDD</sequence>
<evidence type="ECO:0000256" key="1">
    <source>
        <dbReference type="PROSITE-ProRule" id="PRU00325"/>
    </source>
</evidence>
<dbReference type="Pfam" id="PF04434">
    <property type="entry name" value="SWIM"/>
    <property type="match status" value="2"/>
</dbReference>
<evidence type="ECO:0000313" key="3">
    <source>
        <dbReference type="EMBL" id="TSD08853.1"/>
    </source>
</evidence>
<dbReference type="EMBL" id="QMDX01000023">
    <property type="protein sequence ID" value="TSD08853.1"/>
    <property type="molecule type" value="Genomic_DNA"/>
</dbReference>
<proteinExistence type="predicted"/>
<dbReference type="PROSITE" id="PS50966">
    <property type="entry name" value="ZF_SWIM"/>
    <property type="match status" value="1"/>
</dbReference>
<dbReference type="InterPro" id="IPR007527">
    <property type="entry name" value="Znf_SWIM"/>
</dbReference>
<protein>
    <recommendedName>
        <fullName evidence="2">SWIM-type domain-containing protein</fullName>
    </recommendedName>
</protein>
<dbReference type="AlphaFoldDB" id="A0A554MUQ2"/>
<keyword evidence="1" id="KW-0479">Metal-binding</keyword>
<gene>
    <name evidence="3" type="ORF">DP107_17910</name>
</gene>
<keyword evidence="1" id="KW-0862">Zinc</keyword>
<dbReference type="GO" id="GO:0008270">
    <property type="term" value="F:zinc ion binding"/>
    <property type="evidence" value="ECO:0007669"/>
    <property type="project" value="UniProtKB-KW"/>
</dbReference>
<comment type="caution">
    <text evidence="3">The sequence shown here is derived from an EMBL/GenBank/DDBJ whole genome shotgun (WGS) entry which is preliminary data.</text>
</comment>